<evidence type="ECO:0000313" key="2">
    <source>
        <dbReference type="EMBL" id="KOF17832.1"/>
    </source>
</evidence>
<comment type="caution">
    <text evidence="2">The sequence shown here is derived from an EMBL/GenBank/DDBJ whole genome shotgun (WGS) entry which is preliminary data.</text>
</comment>
<dbReference type="AlphaFoldDB" id="A0A0L8BSY9"/>
<keyword evidence="1" id="KW-0812">Transmembrane</keyword>
<gene>
    <name evidence="2" type="ORF">AC244_15765</name>
</gene>
<dbReference type="OrthoDB" id="7169664at2"/>
<feature type="transmembrane region" description="Helical" evidence="1">
    <location>
        <begin position="16"/>
        <end position="37"/>
    </location>
</feature>
<evidence type="ECO:0008006" key="4">
    <source>
        <dbReference type="Google" id="ProtNLM"/>
    </source>
</evidence>
<name>A0A0L8BSY9_ENSAD</name>
<dbReference type="Pfam" id="PF09898">
    <property type="entry name" value="DUF2125"/>
    <property type="match status" value="1"/>
</dbReference>
<evidence type="ECO:0000256" key="1">
    <source>
        <dbReference type="SAM" id="Phobius"/>
    </source>
</evidence>
<dbReference type="Proteomes" id="UP000037425">
    <property type="component" value="Unassembled WGS sequence"/>
</dbReference>
<proteinExistence type="predicted"/>
<protein>
    <recommendedName>
        <fullName evidence="4">DUF2125 domain-containing protein</fullName>
    </recommendedName>
</protein>
<keyword evidence="1" id="KW-0472">Membrane</keyword>
<sequence>MTATAVANPSPVSRKFRWLIAGIVIVCAAYSAGWFAVADQVEKRLTAHLADGRANGLGGECTNMDVRGFPFRIGLFCDKVNLDDTRRGASASFGALRTAAQVYQPGHAIIELDGPAELRVSPDLNVSADWTLLHASVRATLSGLDRSSLTYDNLTGTVRLPLTGGSFGFGASHGEMHLRRNGNDLDAAVSVDKLDLRPENGASFAPPANVAADLPFVDKASWMGSGIPTPAMLRGSKGELRQMTLDLGSGMNAKLSGPFSVNDQGLISGEFSLTMTNIEAWRANLVTLIPDDANLVNNTANMLKALANGKNEATVKLNVRDGTAFLAFIPIGVLPTL</sequence>
<dbReference type="EMBL" id="LGAP01000009">
    <property type="protein sequence ID" value="KOF17832.1"/>
    <property type="molecule type" value="Genomic_DNA"/>
</dbReference>
<organism evidence="2 3">
    <name type="scientific">Ensifer adhaerens</name>
    <name type="common">Sinorhizobium morelense</name>
    <dbReference type="NCBI Taxonomy" id="106592"/>
    <lineage>
        <taxon>Bacteria</taxon>
        <taxon>Pseudomonadati</taxon>
        <taxon>Pseudomonadota</taxon>
        <taxon>Alphaproteobacteria</taxon>
        <taxon>Hyphomicrobiales</taxon>
        <taxon>Rhizobiaceae</taxon>
        <taxon>Sinorhizobium/Ensifer group</taxon>
        <taxon>Ensifer</taxon>
    </lineage>
</organism>
<keyword evidence="1" id="KW-1133">Transmembrane helix</keyword>
<dbReference type="InterPro" id="IPR018666">
    <property type="entry name" value="DUF2125"/>
</dbReference>
<dbReference type="RefSeq" id="WP_053249757.1">
    <property type="nucleotide sequence ID" value="NZ_LGAP01000009.1"/>
</dbReference>
<reference evidence="3" key="1">
    <citation type="submission" date="2015-07" db="EMBL/GenBank/DDBJ databases">
        <title>Whole genome sequence of an Ensifer adhaerens strain isolated from a cave pool in the Wind Cave National Park.</title>
        <authorList>
            <person name="Eng W.W.H."/>
            <person name="Gan H.M."/>
            <person name="Barton H.A."/>
            <person name="Savka M.A."/>
        </authorList>
    </citation>
    <scope>NUCLEOTIDE SEQUENCE [LARGE SCALE GENOMIC DNA]</scope>
    <source>
        <strain evidence="3">SD006</strain>
    </source>
</reference>
<evidence type="ECO:0000313" key="3">
    <source>
        <dbReference type="Proteomes" id="UP000037425"/>
    </source>
</evidence>
<accession>A0A0L8BSY9</accession>
<dbReference type="PATRIC" id="fig|106592.7.peg.7465"/>